<dbReference type="RefSeq" id="WP_271222565.1">
    <property type="nucleotide sequence ID" value="NZ_BSEV01000031.1"/>
</dbReference>
<dbReference type="Pfam" id="PF05141">
    <property type="entry name" value="DIT1_PvcA"/>
    <property type="match status" value="1"/>
</dbReference>
<dbReference type="PANTHER" id="PTHR37285:SF5">
    <property type="entry name" value="SPORE WALL MATURATION PROTEIN DIT1"/>
    <property type="match status" value="1"/>
</dbReference>
<dbReference type="Gene3D" id="3.40.50.1000">
    <property type="entry name" value="HAD superfamily/HAD-like"/>
    <property type="match status" value="1"/>
</dbReference>
<evidence type="ECO:0000313" key="1">
    <source>
        <dbReference type="EMBL" id="GLK14324.1"/>
    </source>
</evidence>
<dbReference type="Proteomes" id="UP001143474">
    <property type="component" value="Unassembled WGS sequence"/>
</dbReference>
<dbReference type="InterPro" id="IPR023214">
    <property type="entry name" value="HAD_sf"/>
</dbReference>
<keyword evidence="2" id="KW-1185">Reference proteome</keyword>
<dbReference type="AlphaFoldDB" id="A0A9W6IAW3"/>
<evidence type="ECO:0000313" key="2">
    <source>
        <dbReference type="Proteomes" id="UP001143474"/>
    </source>
</evidence>
<reference evidence="1" key="2">
    <citation type="submission" date="2023-01" db="EMBL/GenBank/DDBJ databases">
        <authorList>
            <person name="Sun Q."/>
            <person name="Evtushenko L."/>
        </authorList>
    </citation>
    <scope>NUCLEOTIDE SEQUENCE</scope>
    <source>
        <strain evidence="1">VKM Ac-2007</strain>
    </source>
</reference>
<organism evidence="1 2">
    <name type="scientific">Streptosporangium carneum</name>
    <dbReference type="NCBI Taxonomy" id="47481"/>
    <lineage>
        <taxon>Bacteria</taxon>
        <taxon>Bacillati</taxon>
        <taxon>Actinomycetota</taxon>
        <taxon>Actinomycetes</taxon>
        <taxon>Streptosporangiales</taxon>
        <taxon>Streptosporangiaceae</taxon>
        <taxon>Streptosporangium</taxon>
    </lineage>
</organism>
<gene>
    <name evidence="1" type="ORF">GCM10017600_77360</name>
</gene>
<reference evidence="1" key="1">
    <citation type="journal article" date="2014" name="Int. J. Syst. Evol. Microbiol.">
        <title>Complete genome sequence of Corynebacterium casei LMG S-19264T (=DSM 44701T), isolated from a smear-ripened cheese.</title>
        <authorList>
            <consortium name="US DOE Joint Genome Institute (JGI-PGF)"/>
            <person name="Walter F."/>
            <person name="Albersmeier A."/>
            <person name="Kalinowski J."/>
            <person name="Ruckert C."/>
        </authorList>
    </citation>
    <scope>NUCLEOTIDE SEQUENCE</scope>
    <source>
        <strain evidence="1">VKM Ac-2007</strain>
    </source>
</reference>
<sequence length="915" mass="99970">MSVSIHASDIPPWEQLAESIRITPAHRLYLATLPTGASEPVPPHPAHPEGTLVVGMTALTEGEEGARLLREVIERRDPREGALAHFLDRLVRPTARVFRAFLDRHGRFPAEPAGLAYELSRERGATGRVVVTDPTFPEDPGRALAAIRSAAHRLGALFAAAGLGGVEESADAVRAAVDASLAAELRFLRPETYAALGGADNDLVHTVGPEQHAVLTETLERVAEQARRRRVDPAARQPAVVIDLDLCALDPRRRILHALRTVSGPRPGAPRGVTEFAAPERLAALPAYHGPSWELFVENTGLRLRYPGVDWDQMLTDYSWAFYRPWRQLAWDTPVAGLSRFVWDVHDAGGRVVFNTARRHRVREETEHALARAGILRPRLLMLPNDRVRPVHELKSENLRALADLEVITIFDDLWRNRQAMAKELPSARLVAVELAGFTSERPPGRAPEDGAPIITTFETVPRPLLVTGPALSHARSPAQLRIGEMSCHPVARDHAVRLTTPESLEIVDALVSAADAAADRTAENALRRGAETTVSLVHRVLTHERFLRGSREHLSEEAVRAFVERKEPLRAVAPGFSAKPHHNGLRTAGPLPDLAELGALVRLRELQRAVAHVYPPGLRITVLTDGDHYRSRPTATPPAYRDKLKEYLRLVADPDTLDLADVSQAVREHLGPEASRRRALRIEEHAGLLGGALTGIDVTAAPLESLERADRICRGLVGDRADGPPVPGFSTLFHSLVYSVNPPPPPPGTTPEAWARGLYADVFNVTDPAASPEAVEGRRAVLRNAWDDAVRRLTVLRVDGELGCEDTAFLPGRIRLTPSPRPGSLGFSYLGGSSALPWHGVGVVDAEGTLSVDYAVSLADQGFVPVHSPLLGPAQPWFTVPVTSTRLVDRRRGNELDPAFRSSVRLHTYKKVST</sequence>
<accession>A0A9W6IAW3</accession>
<protein>
    <recommendedName>
        <fullName evidence="3">Pyoverdine/dityrosine biosynthesis protein</fullName>
    </recommendedName>
</protein>
<dbReference type="EMBL" id="BSEV01000031">
    <property type="protein sequence ID" value="GLK14324.1"/>
    <property type="molecule type" value="Genomic_DNA"/>
</dbReference>
<name>A0A9W6IAW3_9ACTN</name>
<proteinExistence type="predicted"/>
<dbReference type="PANTHER" id="PTHR37285">
    <property type="entry name" value="SPORE WALL MATURATION PROTEIN DIT1"/>
    <property type="match status" value="1"/>
</dbReference>
<evidence type="ECO:0008006" key="3">
    <source>
        <dbReference type="Google" id="ProtNLM"/>
    </source>
</evidence>
<dbReference type="InterPro" id="IPR007817">
    <property type="entry name" value="Isocyanide_synthase_DIT1"/>
</dbReference>
<comment type="caution">
    <text evidence="1">The sequence shown here is derived from an EMBL/GenBank/DDBJ whole genome shotgun (WGS) entry which is preliminary data.</text>
</comment>